<dbReference type="EMBL" id="CAKKLH010000307">
    <property type="protein sequence ID" value="CAH0110859.1"/>
    <property type="molecule type" value="Genomic_DNA"/>
</dbReference>
<dbReference type="PANTHER" id="PTHR17357">
    <property type="entry name" value="GM2 GANGLIOSIDE ACTIVATOR PROTEIN"/>
    <property type="match status" value="1"/>
</dbReference>
<evidence type="ECO:0000256" key="2">
    <source>
        <dbReference type="SAM" id="SignalP"/>
    </source>
</evidence>
<dbReference type="Gene3D" id="2.70.220.10">
    <property type="entry name" value="Ganglioside GM2 activator"/>
    <property type="match status" value="1"/>
</dbReference>
<dbReference type="AlphaFoldDB" id="A0A8J2RYM4"/>
<evidence type="ECO:0000313" key="4">
    <source>
        <dbReference type="Proteomes" id="UP000789390"/>
    </source>
</evidence>
<evidence type="ECO:0000256" key="1">
    <source>
        <dbReference type="ARBA" id="ARBA00022729"/>
    </source>
</evidence>
<dbReference type="SUPFAM" id="SSF63707">
    <property type="entry name" value="Ganglioside M2 (gm2) activator"/>
    <property type="match status" value="1"/>
</dbReference>
<evidence type="ECO:0008006" key="5">
    <source>
        <dbReference type="Google" id="ProtNLM"/>
    </source>
</evidence>
<organism evidence="3 4">
    <name type="scientific">Daphnia galeata</name>
    <dbReference type="NCBI Taxonomy" id="27404"/>
    <lineage>
        <taxon>Eukaryota</taxon>
        <taxon>Metazoa</taxon>
        <taxon>Ecdysozoa</taxon>
        <taxon>Arthropoda</taxon>
        <taxon>Crustacea</taxon>
        <taxon>Branchiopoda</taxon>
        <taxon>Diplostraca</taxon>
        <taxon>Cladocera</taxon>
        <taxon>Anomopoda</taxon>
        <taxon>Daphniidae</taxon>
        <taxon>Daphnia</taxon>
    </lineage>
</organism>
<comment type="caution">
    <text evidence="3">The sequence shown here is derived from an EMBL/GenBank/DDBJ whole genome shotgun (WGS) entry which is preliminary data.</text>
</comment>
<feature type="chain" id="PRO_5035248947" description="MD-2-related lipid-recognition domain-containing protein" evidence="2">
    <location>
        <begin position="18"/>
        <end position="183"/>
    </location>
</feature>
<feature type="signal peptide" evidence="2">
    <location>
        <begin position="1"/>
        <end position="17"/>
    </location>
</feature>
<reference evidence="3" key="1">
    <citation type="submission" date="2021-11" db="EMBL/GenBank/DDBJ databases">
        <authorList>
            <person name="Schell T."/>
        </authorList>
    </citation>
    <scope>NUCLEOTIDE SEQUENCE</scope>
    <source>
        <strain evidence="3">M5</strain>
    </source>
</reference>
<dbReference type="GO" id="GO:0005319">
    <property type="term" value="F:lipid transporter activity"/>
    <property type="evidence" value="ECO:0007669"/>
    <property type="project" value="TreeGrafter"/>
</dbReference>
<dbReference type="OrthoDB" id="6357116at2759"/>
<evidence type="ECO:0000313" key="3">
    <source>
        <dbReference type="EMBL" id="CAH0110859.1"/>
    </source>
</evidence>
<dbReference type="GO" id="GO:0006689">
    <property type="term" value="P:ganglioside catabolic process"/>
    <property type="evidence" value="ECO:0007669"/>
    <property type="project" value="InterPro"/>
</dbReference>
<sequence>MKFLFVASALLIAVVSSSVVRKKGLQDCGPAGSPISFSGAVLQDQTPVPGRLFMDLTTTTLVEATAEANLQIRKVTTRVADNYQVPCLNGIAGTCTIELCTAIETYPDYVCTLFPQDVPCACPLAASVYYNPSAYVTFTSEWLDIDGGVNGDYDTRIEIISELGSANETMLGCLDLQYTLVAI</sequence>
<dbReference type="InterPro" id="IPR028996">
    <property type="entry name" value="GM2-AP"/>
</dbReference>
<dbReference type="InterPro" id="IPR036846">
    <property type="entry name" value="GM2-AP_sf"/>
</dbReference>
<name>A0A8J2RYM4_9CRUS</name>
<dbReference type="Proteomes" id="UP000789390">
    <property type="component" value="Unassembled WGS sequence"/>
</dbReference>
<gene>
    <name evidence="3" type="ORF">DGAL_LOCUS14465</name>
</gene>
<keyword evidence="1 2" id="KW-0732">Signal</keyword>
<dbReference type="GO" id="GO:0009898">
    <property type="term" value="C:cytoplasmic side of plasma membrane"/>
    <property type="evidence" value="ECO:0007669"/>
    <property type="project" value="TreeGrafter"/>
</dbReference>
<dbReference type="GO" id="GO:0008047">
    <property type="term" value="F:enzyme activator activity"/>
    <property type="evidence" value="ECO:0007669"/>
    <property type="project" value="InterPro"/>
</dbReference>
<dbReference type="PANTHER" id="PTHR17357:SF0">
    <property type="entry name" value="GANGLIOSIDE GM2 ACTIVATOR"/>
    <property type="match status" value="1"/>
</dbReference>
<accession>A0A8J2RYM4</accession>
<protein>
    <recommendedName>
        <fullName evidence="5">MD-2-related lipid-recognition domain-containing protein</fullName>
    </recommendedName>
</protein>
<proteinExistence type="predicted"/>
<keyword evidence="4" id="KW-1185">Reference proteome</keyword>